<feature type="compositionally biased region" description="Low complexity" evidence="8">
    <location>
        <begin position="145"/>
        <end position="155"/>
    </location>
</feature>
<evidence type="ECO:0000313" key="11">
    <source>
        <dbReference type="EMBL" id="VEU22992.1"/>
    </source>
</evidence>
<dbReference type="GO" id="GO:0006355">
    <property type="term" value="P:regulation of DNA-templated transcription"/>
    <property type="evidence" value="ECO:0007669"/>
    <property type="project" value="InterPro"/>
</dbReference>
<dbReference type="GO" id="GO:0006325">
    <property type="term" value="P:chromatin organization"/>
    <property type="evidence" value="ECO:0007669"/>
    <property type="project" value="UniProtKB-KW"/>
</dbReference>
<dbReference type="InterPro" id="IPR008676">
    <property type="entry name" value="MRG"/>
</dbReference>
<proteinExistence type="inferred from homology"/>
<dbReference type="InterPro" id="IPR016197">
    <property type="entry name" value="Chromo-like_dom_sf"/>
</dbReference>
<dbReference type="Gene3D" id="1.10.274.30">
    <property type="entry name" value="MRG domain"/>
    <property type="match status" value="1"/>
</dbReference>
<dbReference type="EMBL" id="CAACVR010000034">
    <property type="protein sequence ID" value="VEU22992.1"/>
    <property type="molecule type" value="Genomic_DNA"/>
</dbReference>
<evidence type="ECO:0000256" key="1">
    <source>
        <dbReference type="ARBA" id="ARBA00004123"/>
    </source>
</evidence>
<dbReference type="PANTHER" id="PTHR10880:SF15">
    <property type="entry name" value="MSL COMPLEX SUBUNIT 3"/>
    <property type="match status" value="1"/>
</dbReference>
<dbReference type="InterPro" id="IPR026541">
    <property type="entry name" value="MRG_dom"/>
</dbReference>
<evidence type="ECO:0000259" key="9">
    <source>
        <dbReference type="Pfam" id="PF05712"/>
    </source>
</evidence>
<dbReference type="GO" id="GO:0035267">
    <property type="term" value="C:NuA4 histone acetyltransferase complex"/>
    <property type="evidence" value="ECO:0007669"/>
    <property type="project" value="TreeGrafter"/>
</dbReference>
<evidence type="ECO:0000256" key="5">
    <source>
        <dbReference type="ARBA" id="ARBA00023015"/>
    </source>
</evidence>
<dbReference type="InParanoid" id="A0A448YPY3"/>
<dbReference type="Gene3D" id="2.30.30.140">
    <property type="match status" value="1"/>
</dbReference>
<comment type="similarity">
    <text evidence="2">Belongs to the MRG family.</text>
</comment>
<dbReference type="GO" id="GO:0032221">
    <property type="term" value="C:Rpd3S complex"/>
    <property type="evidence" value="ECO:0007669"/>
    <property type="project" value="TreeGrafter"/>
</dbReference>
<dbReference type="SUPFAM" id="SSF54160">
    <property type="entry name" value="Chromo domain-like"/>
    <property type="match status" value="1"/>
</dbReference>
<evidence type="ECO:0000313" key="12">
    <source>
        <dbReference type="Proteomes" id="UP000290900"/>
    </source>
</evidence>
<dbReference type="STRING" id="13370.A0A448YPY3"/>
<gene>
    <name evidence="11" type="ORF">BRENAR_LOCUS3723</name>
</gene>
<accession>A0A448YPY3</accession>
<feature type="domain" description="MSL3 chromodomain-like" evidence="10">
    <location>
        <begin position="56"/>
        <end position="95"/>
    </location>
</feature>
<keyword evidence="4" id="KW-0156">Chromatin regulator</keyword>
<dbReference type="Proteomes" id="UP000290900">
    <property type="component" value="Unassembled WGS sequence"/>
</dbReference>
<evidence type="ECO:0000256" key="2">
    <source>
        <dbReference type="ARBA" id="ARBA00009093"/>
    </source>
</evidence>
<dbReference type="PROSITE" id="PS51640">
    <property type="entry name" value="MRG"/>
    <property type="match status" value="1"/>
</dbReference>
<dbReference type="PIRSF" id="PIRSF038133">
    <property type="entry name" value="HAT_Nua4_EAF3/MRG15"/>
    <property type="match status" value="1"/>
</dbReference>
<dbReference type="Pfam" id="PF22732">
    <property type="entry name" value="MSL3_chromo-like"/>
    <property type="match status" value="1"/>
</dbReference>
<dbReference type="InterPro" id="IPR053820">
    <property type="entry name" value="MSL3_chromo-like"/>
</dbReference>
<evidence type="ECO:0000256" key="6">
    <source>
        <dbReference type="ARBA" id="ARBA00023163"/>
    </source>
</evidence>
<reference evidence="11 12" key="1">
    <citation type="submission" date="2018-12" db="EMBL/GenBank/DDBJ databases">
        <authorList>
            <person name="Tiukova I."/>
            <person name="Dainat J."/>
        </authorList>
    </citation>
    <scope>NUCLEOTIDE SEQUENCE [LARGE SCALE GENOMIC DNA]</scope>
</reference>
<dbReference type="OrthoDB" id="124855at2759"/>
<keyword evidence="12" id="KW-1185">Reference proteome</keyword>
<sequence>MDLGDLVLVYQGPLLYDSKIIKIYYPTTGKVKYRNEKLRETVEGEPDSKFPQAYKTSKLYFIHYQGWNNKWNEWVLEDRVLERTTENLLLQKNLKLTRAQRGSVDQNDGKKTSKGGLHLHLHSNGKSAKMNGKAGGRSTALRLPTSSSSSSSSSTSRKDGHGHPVKRHELTVIVPNEIKLILVKDWQNITREEKLVSLPSKCSASKVLKDFSKKVCREEVDDDVKLDNYLEIIESVKIYFNQSLGSLLLYRYEREQYKETMKKYDRLEFADLYGAVFLLRLFSILPNIMIQSNMDLQSLQLVKQFIEEFYTWFYDNRKTYLIDEYENCMPLIPFLQ</sequence>
<evidence type="ECO:0000256" key="3">
    <source>
        <dbReference type="ARBA" id="ARBA00018505"/>
    </source>
</evidence>
<dbReference type="AlphaFoldDB" id="A0A448YPY3"/>
<name>A0A448YPY3_BRENA</name>
<evidence type="ECO:0000259" key="10">
    <source>
        <dbReference type="Pfam" id="PF22732"/>
    </source>
</evidence>
<keyword evidence="6" id="KW-0804">Transcription</keyword>
<keyword evidence="5" id="KW-0805">Transcription regulation</keyword>
<feature type="region of interest" description="Disordered" evidence="8">
    <location>
        <begin position="100"/>
        <end position="168"/>
    </location>
</feature>
<keyword evidence="7" id="KW-0539">Nucleus</keyword>
<protein>
    <recommendedName>
        <fullName evidence="3">Chromatin modification-related protein EAF3</fullName>
    </recommendedName>
</protein>
<organism evidence="11 12">
    <name type="scientific">Brettanomyces naardenensis</name>
    <name type="common">Yeast</name>
    <dbReference type="NCBI Taxonomy" id="13370"/>
    <lineage>
        <taxon>Eukaryota</taxon>
        <taxon>Fungi</taxon>
        <taxon>Dikarya</taxon>
        <taxon>Ascomycota</taxon>
        <taxon>Saccharomycotina</taxon>
        <taxon>Pichiomycetes</taxon>
        <taxon>Pichiales</taxon>
        <taxon>Pichiaceae</taxon>
        <taxon>Brettanomyces</taxon>
    </lineage>
</organism>
<feature type="domain" description="MRG" evidence="9">
    <location>
        <begin position="163"/>
        <end position="327"/>
    </location>
</feature>
<dbReference type="FunCoup" id="A0A448YPY3">
    <property type="interactions" value="691"/>
</dbReference>
<dbReference type="Pfam" id="PF05712">
    <property type="entry name" value="MRG"/>
    <property type="match status" value="1"/>
</dbReference>
<evidence type="ECO:0000256" key="8">
    <source>
        <dbReference type="SAM" id="MobiDB-lite"/>
    </source>
</evidence>
<evidence type="ECO:0000256" key="7">
    <source>
        <dbReference type="ARBA" id="ARBA00023242"/>
    </source>
</evidence>
<dbReference type="PANTHER" id="PTHR10880">
    <property type="entry name" value="MORTALITY FACTOR 4-LIKE PROTEIN"/>
    <property type="match status" value="1"/>
</dbReference>
<feature type="compositionally biased region" description="Basic and acidic residues" evidence="8">
    <location>
        <begin position="156"/>
        <end position="168"/>
    </location>
</feature>
<evidence type="ECO:0000256" key="4">
    <source>
        <dbReference type="ARBA" id="ARBA00022853"/>
    </source>
</evidence>
<comment type="subcellular location">
    <subcellularLocation>
        <location evidence="1">Nucleus</location>
    </subcellularLocation>
</comment>
<dbReference type="InterPro" id="IPR038217">
    <property type="entry name" value="MRG_C_sf"/>
</dbReference>